<comment type="caution">
    <text evidence="9">The sequence shown here is derived from an EMBL/GenBank/DDBJ whole genome shotgun (WGS) entry which is preliminary data.</text>
</comment>
<dbReference type="Pfam" id="PF02492">
    <property type="entry name" value="cobW"/>
    <property type="match status" value="1"/>
</dbReference>
<proteinExistence type="inferred from homology"/>
<evidence type="ECO:0000256" key="1">
    <source>
        <dbReference type="ARBA" id="ARBA00006211"/>
    </source>
</evidence>
<dbReference type="CDD" id="cd05390">
    <property type="entry name" value="HypB"/>
    <property type="match status" value="1"/>
</dbReference>
<dbReference type="PANTHER" id="PTHR30134">
    <property type="entry name" value="HYDROGENASE PROTEIN ASSEMBLY PROTEIN, NICKEL CHAPERONE"/>
    <property type="match status" value="1"/>
</dbReference>
<accession>A0ABS8HQ36</accession>
<keyword evidence="10" id="KW-1185">Reference proteome</keyword>
<keyword evidence="7" id="KW-0342">GTP-binding</keyword>
<evidence type="ECO:0000313" key="10">
    <source>
        <dbReference type="Proteomes" id="UP001165492"/>
    </source>
</evidence>
<evidence type="ECO:0000256" key="6">
    <source>
        <dbReference type="ARBA" id="ARBA00022833"/>
    </source>
</evidence>
<dbReference type="RefSeq" id="WP_229534565.1">
    <property type="nucleotide sequence ID" value="NZ_JAJHJB010000008.1"/>
</dbReference>
<gene>
    <name evidence="9" type="primary">hypB</name>
    <name evidence="9" type="ORF">LMF89_08015</name>
</gene>
<dbReference type="NCBIfam" id="TIGR00073">
    <property type="entry name" value="hypB"/>
    <property type="match status" value="1"/>
</dbReference>
<evidence type="ECO:0000256" key="3">
    <source>
        <dbReference type="ARBA" id="ARBA00022723"/>
    </source>
</evidence>
<dbReference type="InterPro" id="IPR003495">
    <property type="entry name" value="CobW/HypB/UreG_nucleotide-bd"/>
</dbReference>
<keyword evidence="6" id="KW-0862">Zinc</keyword>
<dbReference type="Gene3D" id="3.40.50.300">
    <property type="entry name" value="P-loop containing nucleotide triphosphate hydrolases"/>
    <property type="match status" value="1"/>
</dbReference>
<evidence type="ECO:0000256" key="4">
    <source>
        <dbReference type="ARBA" id="ARBA00022741"/>
    </source>
</evidence>
<keyword evidence="4" id="KW-0547">Nucleotide-binding</keyword>
<sequence length="222" mass="24194">MQIKVMTNILERNDQVAAALQKRFEKAGIFVLNLLGSPGCGKTSLLEKTIKALKETLSIAVIEGDLFTAKDAERIEQYGVPVVQINTGGGCHLDANMIQGVLDCLDLGELDIIVIENVGNLVCPAEFNIGEDCKVTVLSITEGDDKPLKYPLIFKQASAVILNKVDLLPYTNFDLKAAEKDITAIHPGVTLLPVSCQTGEGLEAWFNWLIKQVQIKKGKESK</sequence>
<evidence type="ECO:0000256" key="2">
    <source>
        <dbReference type="ARBA" id="ARBA00022596"/>
    </source>
</evidence>
<dbReference type="Proteomes" id="UP001165492">
    <property type="component" value="Unassembled WGS sequence"/>
</dbReference>
<dbReference type="PIRSF" id="PIRSF005624">
    <property type="entry name" value="Ni-bind_GTPase"/>
    <property type="match status" value="1"/>
</dbReference>
<evidence type="ECO:0000313" key="9">
    <source>
        <dbReference type="EMBL" id="MCC5465307.1"/>
    </source>
</evidence>
<keyword evidence="3" id="KW-0479">Metal-binding</keyword>
<organism evidence="9 10">
    <name type="scientific">Pelosinus baikalensis</name>
    <dbReference type="NCBI Taxonomy" id="2892015"/>
    <lineage>
        <taxon>Bacteria</taxon>
        <taxon>Bacillati</taxon>
        <taxon>Bacillota</taxon>
        <taxon>Negativicutes</taxon>
        <taxon>Selenomonadales</taxon>
        <taxon>Sporomusaceae</taxon>
        <taxon>Pelosinus</taxon>
    </lineage>
</organism>
<dbReference type="SUPFAM" id="SSF52540">
    <property type="entry name" value="P-loop containing nucleoside triphosphate hydrolases"/>
    <property type="match status" value="1"/>
</dbReference>
<evidence type="ECO:0000256" key="5">
    <source>
        <dbReference type="ARBA" id="ARBA00022801"/>
    </source>
</evidence>
<dbReference type="InterPro" id="IPR004392">
    <property type="entry name" value="Hyd_mat_HypB"/>
</dbReference>
<evidence type="ECO:0000256" key="7">
    <source>
        <dbReference type="ARBA" id="ARBA00023134"/>
    </source>
</evidence>
<name>A0ABS8HQ36_9FIRM</name>
<comment type="similarity">
    <text evidence="1">Belongs to the SIMIBI class G3E GTPase family. HypB/HupM subfamily.</text>
</comment>
<evidence type="ECO:0000259" key="8">
    <source>
        <dbReference type="Pfam" id="PF02492"/>
    </source>
</evidence>
<feature type="domain" description="CobW/HypB/UreG nucleotide-binding" evidence="8">
    <location>
        <begin position="31"/>
        <end position="190"/>
    </location>
</feature>
<reference evidence="9" key="1">
    <citation type="submission" date="2021-11" db="EMBL/GenBank/DDBJ databases">
        <title>Description of a new species Pelosinus isolated from the bottom sediments of Lake Baikal.</title>
        <authorList>
            <person name="Zakharyuk A."/>
        </authorList>
    </citation>
    <scope>NUCLEOTIDE SEQUENCE</scope>
    <source>
        <strain evidence="9">Bkl1</strain>
    </source>
</reference>
<dbReference type="PANTHER" id="PTHR30134:SF2">
    <property type="entry name" value="HYDROGENASE MATURATION FACTOR HYPB"/>
    <property type="match status" value="1"/>
</dbReference>
<protein>
    <submittedName>
        <fullName evidence="9">Hydrogenase nickel incorporation protein HypB</fullName>
    </submittedName>
</protein>
<keyword evidence="5" id="KW-0378">Hydrolase</keyword>
<keyword evidence="2" id="KW-0533">Nickel</keyword>
<dbReference type="InterPro" id="IPR027417">
    <property type="entry name" value="P-loop_NTPase"/>
</dbReference>
<dbReference type="EMBL" id="JAJHJB010000008">
    <property type="protein sequence ID" value="MCC5465307.1"/>
    <property type="molecule type" value="Genomic_DNA"/>
</dbReference>